<organism evidence="2 3">
    <name type="scientific">Flavobacterium xueshanense</name>
    <dbReference type="NCBI Taxonomy" id="935223"/>
    <lineage>
        <taxon>Bacteria</taxon>
        <taxon>Pseudomonadati</taxon>
        <taxon>Bacteroidota</taxon>
        <taxon>Flavobacteriia</taxon>
        <taxon>Flavobacteriales</taxon>
        <taxon>Flavobacteriaceae</taxon>
        <taxon>Flavobacterium</taxon>
    </lineage>
</organism>
<dbReference type="STRING" id="935223.SAMN04488131_11510"/>
<accession>A0A1I2HSJ8</accession>
<evidence type="ECO:0000313" key="3">
    <source>
        <dbReference type="Proteomes" id="UP000198596"/>
    </source>
</evidence>
<dbReference type="EMBL" id="FONQ01000015">
    <property type="protein sequence ID" value="SFF31686.1"/>
    <property type="molecule type" value="Genomic_DNA"/>
</dbReference>
<sequence>MKTKSIFLIALTLIFCQNYLFSQDLKPFKTDSIWGYKNSKGIITIIPQFQYASKFSEKFAVVAQNNLLGAIDSISETVIPFKYEYLKYLKDNKFIFGYRTKYFGEYKLGLINSKNEILIEPVYRMINLRNNILETIKQIDSVTGTTFAGDIRSVKWKYGLHSLSGKEIIPDEFDYINWLEESLIALSKGDFQALFQSNGTKLTDFEFVVIDEFKDNLSKVRKGDKYGFINKQGVLVIPIIFDLADPFEIGYSKIRINKKWGIINTKGEFIYQPKFSFKKMKGKIKTL</sequence>
<dbReference type="Pfam" id="PF14903">
    <property type="entry name" value="WG_beta_rep"/>
    <property type="match status" value="3"/>
</dbReference>
<dbReference type="PANTHER" id="PTHR37841">
    <property type="entry name" value="GLR2918 PROTEIN"/>
    <property type="match status" value="1"/>
</dbReference>
<evidence type="ECO:0000256" key="1">
    <source>
        <dbReference type="SAM" id="SignalP"/>
    </source>
</evidence>
<feature type="signal peptide" evidence="1">
    <location>
        <begin position="1"/>
        <end position="22"/>
    </location>
</feature>
<keyword evidence="1" id="KW-0732">Signal</keyword>
<dbReference type="InterPro" id="IPR032774">
    <property type="entry name" value="WG_beta_rep"/>
</dbReference>
<gene>
    <name evidence="2" type="ORF">SAMN04488131_11510</name>
</gene>
<proteinExistence type="predicted"/>
<protein>
    <submittedName>
        <fullName evidence="2">WG containing repeat-containing protein</fullName>
    </submittedName>
</protein>
<dbReference type="AlphaFoldDB" id="A0A1I2HSJ8"/>
<name>A0A1I2HSJ8_9FLAO</name>
<dbReference type="Proteomes" id="UP000198596">
    <property type="component" value="Unassembled WGS sequence"/>
</dbReference>
<dbReference type="PANTHER" id="PTHR37841:SF1">
    <property type="entry name" value="DUF3298 DOMAIN-CONTAINING PROTEIN"/>
    <property type="match status" value="1"/>
</dbReference>
<reference evidence="3" key="1">
    <citation type="submission" date="2016-10" db="EMBL/GenBank/DDBJ databases">
        <authorList>
            <person name="Varghese N."/>
            <person name="Submissions S."/>
        </authorList>
    </citation>
    <scope>NUCLEOTIDE SEQUENCE [LARGE SCALE GENOMIC DNA]</scope>
    <source>
        <strain evidence="3">CGMCC 1.9227</strain>
    </source>
</reference>
<feature type="chain" id="PRO_5011435575" evidence="1">
    <location>
        <begin position="23"/>
        <end position="287"/>
    </location>
</feature>
<keyword evidence="3" id="KW-1185">Reference proteome</keyword>
<evidence type="ECO:0000313" key="2">
    <source>
        <dbReference type="EMBL" id="SFF31686.1"/>
    </source>
</evidence>